<keyword evidence="2" id="KW-1185">Reference proteome</keyword>
<sequence length="304" mass="33579">MKNIIALMLMVVLAGCQVREEQQGTGSTSPTRGATANGAAVVAELTRRYQDTRTDCGQASMPAFLCSGIVLRSTVPSTEYSSWNPSPHSQQSGGVSFSFLRKDSKFRDLVFGQTNGLIFLPVLANQPGMRKIEVLCSYPIDGWSQLRDKPGCGGHTAYPLESRRCQTLGITTAEQWMAHWQRAPAPSNAPAYQCSFDVRDSMNHLAADSFYQSIRTRNMLGASWFPQQNELILATWPQNIPRELPIQAFFYLYTPGGLAGAQHDQKDFYNKSGGMVVPIVQMVLPASPREEALFAYYPADQIVP</sequence>
<accession>A0ABS6PRG5</accession>
<name>A0ABS6PRG5_9PSED</name>
<dbReference type="RefSeq" id="WP_217854841.1">
    <property type="nucleotide sequence ID" value="NZ_JAHSTV010000002.1"/>
</dbReference>
<dbReference type="Proteomes" id="UP000886900">
    <property type="component" value="Unassembled WGS sequence"/>
</dbReference>
<organism evidence="1 2">
    <name type="scientific">Pseudomonas farris</name>
    <dbReference type="NCBI Taxonomy" id="2841207"/>
    <lineage>
        <taxon>Bacteria</taxon>
        <taxon>Pseudomonadati</taxon>
        <taxon>Pseudomonadota</taxon>
        <taxon>Gammaproteobacteria</taxon>
        <taxon>Pseudomonadales</taxon>
        <taxon>Pseudomonadaceae</taxon>
        <taxon>Pseudomonas</taxon>
    </lineage>
</organism>
<dbReference type="PROSITE" id="PS51257">
    <property type="entry name" value="PROKAR_LIPOPROTEIN"/>
    <property type="match status" value="1"/>
</dbReference>
<evidence type="ECO:0000313" key="1">
    <source>
        <dbReference type="EMBL" id="MBV4462814.1"/>
    </source>
</evidence>
<evidence type="ECO:0000313" key="2">
    <source>
        <dbReference type="Proteomes" id="UP000886900"/>
    </source>
</evidence>
<protein>
    <submittedName>
        <fullName evidence="1">Halovibrin HvnA</fullName>
    </submittedName>
</protein>
<comment type="caution">
    <text evidence="1">The sequence shown here is derived from an EMBL/GenBank/DDBJ whole genome shotgun (WGS) entry which is preliminary data.</text>
</comment>
<reference evidence="1" key="1">
    <citation type="submission" date="2021-06" db="EMBL/GenBank/DDBJ databases">
        <title>Updating the genus Pseudomonas: Description of 43 new species and partition of the Pseudomonas putida group.</title>
        <authorList>
            <person name="Girard L."/>
            <person name="Lood C."/>
            <person name="Vandamme P."/>
            <person name="Rokni-Zadeh H."/>
            <person name="Van Noort V."/>
            <person name="Hofte M."/>
            <person name="Lavigne R."/>
            <person name="De Mot R."/>
        </authorList>
    </citation>
    <scope>NUCLEOTIDE SEQUENCE</scope>
    <source>
        <strain evidence="1">SWRI79</strain>
    </source>
</reference>
<proteinExistence type="predicted"/>
<gene>
    <name evidence="1" type="ORF">KVG95_05620</name>
</gene>
<dbReference type="EMBL" id="JAHSTV010000002">
    <property type="protein sequence ID" value="MBV4462814.1"/>
    <property type="molecule type" value="Genomic_DNA"/>
</dbReference>